<evidence type="ECO:0000259" key="6">
    <source>
        <dbReference type="Pfam" id="PF01761"/>
    </source>
</evidence>
<evidence type="ECO:0000313" key="9">
    <source>
        <dbReference type="Proteomes" id="UP000247409"/>
    </source>
</evidence>
<keyword evidence="2" id="KW-0479">Metal-binding</keyword>
<dbReference type="InterPro" id="IPR035872">
    <property type="entry name" value="EEVS-like"/>
</dbReference>
<accession>A0A2V3J638</accession>
<name>A0A2V3J638_9FLOR</name>
<dbReference type="Pfam" id="PF24621">
    <property type="entry name" value="DHQS_C"/>
    <property type="match status" value="1"/>
</dbReference>
<evidence type="ECO:0000256" key="4">
    <source>
        <dbReference type="ARBA" id="ARBA00023027"/>
    </source>
</evidence>
<evidence type="ECO:0000256" key="3">
    <source>
        <dbReference type="ARBA" id="ARBA00022741"/>
    </source>
</evidence>
<evidence type="ECO:0000256" key="2">
    <source>
        <dbReference type="ARBA" id="ARBA00022723"/>
    </source>
</evidence>
<feature type="domain" description="3-dehydroquinate synthase C-terminal" evidence="7">
    <location>
        <begin position="231"/>
        <end position="371"/>
    </location>
</feature>
<dbReference type="EMBL" id="NBIV01000001">
    <property type="protein sequence ID" value="PXF49869.1"/>
    <property type="molecule type" value="Genomic_DNA"/>
</dbReference>
<comment type="cofactor">
    <cofactor evidence="1">
        <name>NAD(+)</name>
        <dbReference type="ChEBI" id="CHEBI:57540"/>
    </cofactor>
</comment>
<dbReference type="InterPro" id="IPR056179">
    <property type="entry name" value="DHQS_C"/>
</dbReference>
<comment type="caution">
    <text evidence="8">The sequence shown here is derived from an EMBL/GenBank/DDBJ whole genome shotgun (WGS) entry which is preliminary data.</text>
</comment>
<dbReference type="Pfam" id="PF01761">
    <property type="entry name" value="DHQ_synthase"/>
    <property type="match status" value="1"/>
</dbReference>
<gene>
    <name evidence="8" type="ORF">BWQ96_00029</name>
</gene>
<dbReference type="STRING" id="448386.A0A2V3J638"/>
<evidence type="ECO:0000256" key="1">
    <source>
        <dbReference type="ARBA" id="ARBA00001911"/>
    </source>
</evidence>
<evidence type="ECO:0000313" key="8">
    <source>
        <dbReference type="EMBL" id="PXF49869.1"/>
    </source>
</evidence>
<dbReference type="Gene3D" id="1.20.1090.10">
    <property type="entry name" value="Dehydroquinate synthase-like - alpha domain"/>
    <property type="match status" value="1"/>
</dbReference>
<protein>
    <submittedName>
        <fullName evidence="8">2-epi-5-epi-valiolone synthase</fullName>
    </submittedName>
</protein>
<evidence type="ECO:0000256" key="5">
    <source>
        <dbReference type="ARBA" id="ARBA00023239"/>
    </source>
</evidence>
<keyword evidence="3" id="KW-0547">Nucleotide-binding</keyword>
<dbReference type="AlphaFoldDB" id="A0A2V3J638"/>
<dbReference type="GO" id="GO:0017000">
    <property type="term" value="P:antibiotic biosynthetic process"/>
    <property type="evidence" value="ECO:0007669"/>
    <property type="project" value="InterPro"/>
</dbReference>
<dbReference type="CDD" id="cd08199">
    <property type="entry name" value="EEVS"/>
    <property type="match status" value="1"/>
</dbReference>
<keyword evidence="4" id="KW-0520">NAD</keyword>
<dbReference type="PANTHER" id="PTHR43622">
    <property type="entry name" value="3-DEHYDROQUINATE SYNTHASE"/>
    <property type="match status" value="1"/>
</dbReference>
<dbReference type="OrthoDB" id="197068at2759"/>
<dbReference type="PANTHER" id="PTHR43622:SF3">
    <property type="entry name" value="2-EPI-5-EPI-VALIOLONE SYNTHASE"/>
    <property type="match status" value="1"/>
</dbReference>
<dbReference type="SUPFAM" id="SSF56796">
    <property type="entry name" value="Dehydroquinate synthase-like"/>
    <property type="match status" value="1"/>
</dbReference>
<sequence>MAPAAAGVVLKTCQQRNARPLPSAPQNVFVHHSDAHNTSKLHAWTNYYELPIDYTVEIHHNILSPQNPTLAKRFMPPGYKRRFVVIDRTVHSLYAHPILNYFNQHNVQPHFVILDGEEVNKRFAAVETIFNHLCEFGLLRREPIIAIGGGCLLDIVGFAASCYRRGVPYIRVPTTLLAIVDASVGVKCGVDWQHPTMGPLKNRMGSFYPPMAAWLDKSFISTQDHRNLVNGMGEIMKLALVRSPELFRLLEQHGPQLIATRFQSNDAVPHRVIELSIQIMLEELGPNLWEYRLERCVDYGHTFSKILEMVANPPVMHGEAVNIDGFLCILLAHRKGWISTQLRDRVFSAMKNIGLPTWHPACDLKVLTKAIADGVEHRHGKLRMPLVKGNIGSYGFVNECSEDDLKHVIAQAHQLHQVVSVKEISM</sequence>
<proteinExistence type="predicted"/>
<feature type="domain" description="3-dehydroquinate synthase N-terminal" evidence="6">
    <location>
        <begin position="113"/>
        <end position="228"/>
    </location>
</feature>
<keyword evidence="5" id="KW-0456">Lyase</keyword>
<dbReference type="Proteomes" id="UP000247409">
    <property type="component" value="Unassembled WGS sequence"/>
</dbReference>
<dbReference type="InterPro" id="IPR030960">
    <property type="entry name" value="DHQS/DOIS_N"/>
</dbReference>
<keyword evidence="9" id="KW-1185">Reference proteome</keyword>
<dbReference type="InterPro" id="IPR050071">
    <property type="entry name" value="Dehydroquinate_synthase"/>
</dbReference>
<reference evidence="8 9" key="1">
    <citation type="journal article" date="2018" name="Mol. Biol. Evol.">
        <title>Analysis of the draft genome of the red seaweed Gracilariopsis chorda provides insights into genome size evolution in Rhodophyta.</title>
        <authorList>
            <person name="Lee J."/>
            <person name="Yang E.C."/>
            <person name="Graf L."/>
            <person name="Yang J.H."/>
            <person name="Qiu H."/>
            <person name="Zel Zion U."/>
            <person name="Chan C.X."/>
            <person name="Stephens T.G."/>
            <person name="Weber A.P.M."/>
            <person name="Boo G.H."/>
            <person name="Boo S.M."/>
            <person name="Kim K.M."/>
            <person name="Shin Y."/>
            <person name="Jung M."/>
            <person name="Lee S.J."/>
            <person name="Yim H.S."/>
            <person name="Lee J.H."/>
            <person name="Bhattacharya D."/>
            <person name="Yoon H.S."/>
        </authorList>
    </citation>
    <scope>NUCLEOTIDE SEQUENCE [LARGE SCALE GENOMIC DNA]</scope>
    <source>
        <strain evidence="8 9">SKKU-2015</strain>
        <tissue evidence="8">Whole body</tissue>
    </source>
</reference>
<dbReference type="Gene3D" id="3.40.50.1970">
    <property type="match status" value="1"/>
</dbReference>
<dbReference type="GO" id="GO:0003856">
    <property type="term" value="F:3-dehydroquinate synthase activity"/>
    <property type="evidence" value="ECO:0007669"/>
    <property type="project" value="TreeGrafter"/>
</dbReference>
<evidence type="ECO:0000259" key="7">
    <source>
        <dbReference type="Pfam" id="PF24621"/>
    </source>
</evidence>
<dbReference type="GO" id="GO:0000166">
    <property type="term" value="F:nucleotide binding"/>
    <property type="evidence" value="ECO:0007669"/>
    <property type="project" value="UniProtKB-KW"/>
</dbReference>
<organism evidence="8 9">
    <name type="scientific">Gracilariopsis chorda</name>
    <dbReference type="NCBI Taxonomy" id="448386"/>
    <lineage>
        <taxon>Eukaryota</taxon>
        <taxon>Rhodophyta</taxon>
        <taxon>Florideophyceae</taxon>
        <taxon>Rhodymeniophycidae</taxon>
        <taxon>Gracilariales</taxon>
        <taxon>Gracilariaceae</taxon>
        <taxon>Gracilariopsis</taxon>
    </lineage>
</organism>
<dbReference type="GO" id="GO:0046872">
    <property type="term" value="F:metal ion binding"/>
    <property type="evidence" value="ECO:0007669"/>
    <property type="project" value="UniProtKB-KW"/>
</dbReference>